<dbReference type="PANTHER" id="PTHR33481">
    <property type="entry name" value="REVERSE TRANSCRIPTASE"/>
    <property type="match status" value="1"/>
</dbReference>
<dbReference type="EMBL" id="AVOT02012449">
    <property type="protein sequence ID" value="MBW0494182.1"/>
    <property type="molecule type" value="Genomic_DNA"/>
</dbReference>
<dbReference type="InterPro" id="IPR036397">
    <property type="entry name" value="RNaseH_sf"/>
</dbReference>
<organism evidence="2 3">
    <name type="scientific">Austropuccinia psidii MF-1</name>
    <dbReference type="NCBI Taxonomy" id="1389203"/>
    <lineage>
        <taxon>Eukaryota</taxon>
        <taxon>Fungi</taxon>
        <taxon>Dikarya</taxon>
        <taxon>Basidiomycota</taxon>
        <taxon>Pucciniomycotina</taxon>
        <taxon>Pucciniomycetes</taxon>
        <taxon>Pucciniales</taxon>
        <taxon>Sphaerophragmiaceae</taxon>
        <taxon>Austropuccinia</taxon>
    </lineage>
</organism>
<comment type="caution">
    <text evidence="2">The sequence shown here is derived from an EMBL/GenBank/DDBJ whole genome shotgun (WGS) entry which is preliminary data.</text>
</comment>
<dbReference type="SUPFAM" id="SSF53098">
    <property type="entry name" value="Ribonuclease H-like"/>
    <property type="match status" value="1"/>
</dbReference>
<dbReference type="Gene3D" id="3.30.420.10">
    <property type="entry name" value="Ribonuclease H-like superfamily/Ribonuclease H"/>
    <property type="match status" value="1"/>
</dbReference>
<dbReference type="AlphaFoldDB" id="A0A9Q3D285"/>
<feature type="region of interest" description="Disordered" evidence="1">
    <location>
        <begin position="37"/>
        <end position="65"/>
    </location>
</feature>
<dbReference type="OrthoDB" id="3267074at2759"/>
<reference evidence="2" key="1">
    <citation type="submission" date="2021-03" db="EMBL/GenBank/DDBJ databases">
        <title>Draft genome sequence of rust myrtle Austropuccinia psidii MF-1, a brazilian biotype.</title>
        <authorList>
            <person name="Quecine M.C."/>
            <person name="Pachon D.M.R."/>
            <person name="Bonatelli M.L."/>
            <person name="Correr F.H."/>
            <person name="Franceschini L.M."/>
            <person name="Leite T.F."/>
            <person name="Margarido G.R.A."/>
            <person name="Almeida C.A."/>
            <person name="Ferrarezi J.A."/>
            <person name="Labate C.A."/>
        </authorList>
    </citation>
    <scope>NUCLEOTIDE SEQUENCE</scope>
    <source>
        <strain evidence="2">MF-1</strain>
    </source>
</reference>
<evidence type="ECO:0000313" key="2">
    <source>
        <dbReference type="EMBL" id="MBW0494182.1"/>
    </source>
</evidence>
<feature type="compositionally biased region" description="Basic residues" evidence="1">
    <location>
        <begin position="7"/>
        <end position="19"/>
    </location>
</feature>
<dbReference type="GO" id="GO:0003676">
    <property type="term" value="F:nucleic acid binding"/>
    <property type="evidence" value="ECO:0007669"/>
    <property type="project" value="InterPro"/>
</dbReference>
<evidence type="ECO:0000313" key="3">
    <source>
        <dbReference type="Proteomes" id="UP000765509"/>
    </source>
</evidence>
<protein>
    <recommendedName>
        <fullName evidence="4">RNase H type-1 domain-containing protein</fullName>
    </recommendedName>
</protein>
<accession>A0A9Q3D285</accession>
<evidence type="ECO:0000256" key="1">
    <source>
        <dbReference type="SAM" id="MobiDB-lite"/>
    </source>
</evidence>
<feature type="compositionally biased region" description="Basic and acidic residues" evidence="1">
    <location>
        <begin position="50"/>
        <end position="62"/>
    </location>
</feature>
<keyword evidence="3" id="KW-1185">Reference proteome</keyword>
<gene>
    <name evidence="2" type="ORF">O181_033897</name>
</gene>
<dbReference type="Proteomes" id="UP000765509">
    <property type="component" value="Unassembled WGS sequence"/>
</dbReference>
<dbReference type="PANTHER" id="PTHR33481:SF1">
    <property type="entry name" value="ENDONUCLEASE_EXONUCLEASE_PHOSPHATASE DOMAIN-CONTAINING PROTEIN-RELATED"/>
    <property type="match status" value="1"/>
</dbReference>
<dbReference type="InterPro" id="IPR012337">
    <property type="entry name" value="RNaseH-like_sf"/>
</dbReference>
<evidence type="ECO:0008006" key="4">
    <source>
        <dbReference type="Google" id="ProtNLM"/>
    </source>
</evidence>
<sequence>MMDSNLHHPHSPPRKRHHQGMWEERLLPCFTKTHPNILRSGRQTHNNRPHLGESHHPKETHPPKKHLSIRLKNLDNKLFLETLQLSLAQSTTNTEHIEATSQNLSTAITTAYNNQGKWVTTNPARAKAWWDKDQLNSLVELRNKAIVETVENLDNIPQWQEPIPFGFPQVTEDKVANAIAALPNKKAPRPDGIPNKLIKLSKPLLTPILPTLYNLCFKQGRYPEIWKESQTEIIRKAAKDNDTNPNAYRPIALLDTLGKLFEKIINNRLMHWEYETHSIHPGHMGGRPGSPLSVTLYLIYNSNLLLPNLPSLNANNISIAYINDMTHLIAADNTQQAQNKAEEIMARSKKWGSRYEAIFDEKKTNFMLFTRKRQPINKITIERSVHKLQKEIKWLGITLTPTLSPGPHFQAALKSITLPKKKMLGQQLIIRIFNKFQQWSQDFMIKLYWCPGHTGIQQNEEVDKLAKEAATSETRSQHTLHHISISKLKQTTNQASRTPPKLTDMELARVKFKTPPKLIIQALDQLEKGPASMIHQLRSDHSPLNAYLY</sequence>
<feature type="region of interest" description="Disordered" evidence="1">
    <location>
        <begin position="1"/>
        <end position="20"/>
    </location>
</feature>
<name>A0A9Q3D285_9BASI</name>
<proteinExistence type="predicted"/>